<dbReference type="InterPro" id="IPR001054">
    <property type="entry name" value="A/G_cyclase"/>
</dbReference>
<dbReference type="PANTHER" id="PTHR43336:SF3">
    <property type="entry name" value="GUANYLATE CYCLASE DOMAIN-CONTAINING PROTEIN"/>
    <property type="match status" value="1"/>
</dbReference>
<organism evidence="8 9">
    <name type="scientific">Thraustotheca clavata</name>
    <dbReference type="NCBI Taxonomy" id="74557"/>
    <lineage>
        <taxon>Eukaryota</taxon>
        <taxon>Sar</taxon>
        <taxon>Stramenopiles</taxon>
        <taxon>Oomycota</taxon>
        <taxon>Saprolegniomycetes</taxon>
        <taxon>Saprolegniales</taxon>
        <taxon>Achlyaceae</taxon>
        <taxon>Thraustotheca</taxon>
    </lineage>
</organism>
<dbReference type="InterPro" id="IPR023174">
    <property type="entry name" value="PDEase_CS"/>
</dbReference>
<evidence type="ECO:0000256" key="3">
    <source>
        <dbReference type="PIRSR" id="PIRSR623088-3"/>
    </source>
</evidence>
<feature type="binding site" evidence="2">
    <location>
        <position position="292"/>
    </location>
    <ligand>
        <name>AMP</name>
        <dbReference type="ChEBI" id="CHEBI:456215"/>
    </ligand>
</feature>
<evidence type="ECO:0000256" key="2">
    <source>
        <dbReference type="PIRSR" id="PIRSR623088-2"/>
    </source>
</evidence>
<dbReference type="CDD" id="cd00077">
    <property type="entry name" value="HDc"/>
    <property type="match status" value="1"/>
</dbReference>
<dbReference type="InterPro" id="IPR003607">
    <property type="entry name" value="HD/PDEase_dom"/>
</dbReference>
<dbReference type="Gene3D" id="3.30.70.1230">
    <property type="entry name" value="Nucleotide cyclase"/>
    <property type="match status" value="1"/>
</dbReference>
<dbReference type="InterPro" id="IPR029787">
    <property type="entry name" value="Nucleotide_cyclase"/>
</dbReference>
<dbReference type="SMART" id="SM00471">
    <property type="entry name" value="HDc"/>
    <property type="match status" value="1"/>
</dbReference>
<dbReference type="Proteomes" id="UP000243217">
    <property type="component" value="Unassembled WGS sequence"/>
</dbReference>
<proteinExistence type="inferred from homology"/>
<feature type="domain" description="Guanylate cyclase" evidence="6">
    <location>
        <begin position="885"/>
        <end position="1069"/>
    </location>
</feature>
<dbReference type="OrthoDB" id="60033at2759"/>
<feature type="binding site" evidence="3">
    <location>
        <position position="133"/>
    </location>
    <ligand>
        <name>Zn(2+)</name>
        <dbReference type="ChEBI" id="CHEBI:29105"/>
        <label>2</label>
    </ligand>
</feature>
<feature type="transmembrane region" description="Helical" evidence="5">
    <location>
        <begin position="403"/>
        <end position="422"/>
    </location>
</feature>
<keyword evidence="9" id="KW-1185">Reference proteome</keyword>
<dbReference type="SUPFAM" id="SSF55073">
    <property type="entry name" value="Nucleotide cyclase"/>
    <property type="match status" value="1"/>
</dbReference>
<feature type="transmembrane region" description="Helical" evidence="5">
    <location>
        <begin position="434"/>
        <end position="454"/>
    </location>
</feature>
<feature type="binding site" evidence="3">
    <location>
        <position position="133"/>
    </location>
    <ligand>
        <name>Zn(2+)</name>
        <dbReference type="ChEBI" id="CHEBI:29105"/>
        <label>1</label>
    </ligand>
</feature>
<feature type="binding site" evidence="2">
    <location>
        <position position="133"/>
    </location>
    <ligand>
        <name>AMP</name>
        <dbReference type="ChEBI" id="CHEBI:456215"/>
    </ligand>
</feature>
<dbReference type="AlphaFoldDB" id="A0A1W0AAQ0"/>
<dbReference type="GO" id="GO:0035556">
    <property type="term" value="P:intracellular signal transduction"/>
    <property type="evidence" value="ECO:0007669"/>
    <property type="project" value="InterPro"/>
</dbReference>
<dbReference type="GO" id="GO:0009190">
    <property type="term" value="P:cyclic nucleotide biosynthetic process"/>
    <property type="evidence" value="ECO:0007669"/>
    <property type="project" value="InterPro"/>
</dbReference>
<feature type="binding site" evidence="2">
    <location>
        <position position="241"/>
    </location>
    <ligand>
        <name>AMP</name>
        <dbReference type="ChEBI" id="CHEBI:456215"/>
    </ligand>
</feature>
<dbReference type="PRINTS" id="PR00387">
    <property type="entry name" value="PDIESTERASE1"/>
</dbReference>
<dbReference type="GO" id="GO:0046872">
    <property type="term" value="F:metal ion binding"/>
    <property type="evidence" value="ECO:0007669"/>
    <property type="project" value="UniProtKB-KW"/>
</dbReference>
<protein>
    <recommendedName>
        <fullName evidence="4">Phosphodiesterase</fullName>
        <ecNumber evidence="4">3.1.4.-</ecNumber>
    </recommendedName>
</protein>
<dbReference type="PROSITE" id="PS50125">
    <property type="entry name" value="GUANYLATE_CYCLASE_2"/>
    <property type="match status" value="1"/>
</dbReference>
<evidence type="ECO:0000259" key="7">
    <source>
        <dbReference type="PROSITE" id="PS51845"/>
    </source>
</evidence>
<dbReference type="InterPro" id="IPR036971">
    <property type="entry name" value="PDEase_catalytic_dom_sf"/>
</dbReference>
<feature type="transmembrane region" description="Helical" evidence="5">
    <location>
        <begin position="375"/>
        <end position="397"/>
    </location>
</feature>
<accession>A0A1W0AAQ0</accession>
<dbReference type="EMBL" id="JNBS01000243">
    <property type="protein sequence ID" value="OQS07397.1"/>
    <property type="molecule type" value="Genomic_DNA"/>
</dbReference>
<feature type="binding site" evidence="2">
    <location>
        <begin position="92"/>
        <end position="96"/>
    </location>
    <ligand>
        <name>AMP</name>
        <dbReference type="ChEBI" id="CHEBI:456215"/>
    </ligand>
</feature>
<dbReference type="Gene3D" id="1.10.1300.10">
    <property type="entry name" value="3'5'-cyclic nucleotide phosphodiesterase, catalytic domain"/>
    <property type="match status" value="1"/>
</dbReference>
<dbReference type="SUPFAM" id="SSF109604">
    <property type="entry name" value="HD-domain/PDEase-like"/>
    <property type="match status" value="1"/>
</dbReference>
<dbReference type="EC" id="3.1.4.-" evidence="4"/>
<dbReference type="PROSITE" id="PS00126">
    <property type="entry name" value="PDEASE_I_1"/>
    <property type="match status" value="1"/>
</dbReference>
<feature type="active site" description="Proton donor" evidence="1">
    <location>
        <position position="92"/>
    </location>
</feature>
<feature type="binding site" evidence="3">
    <location>
        <position position="132"/>
    </location>
    <ligand>
        <name>Zn(2+)</name>
        <dbReference type="ChEBI" id="CHEBI:29105"/>
        <label>1</label>
    </ligand>
</feature>
<feature type="domain" description="PDEase" evidence="7">
    <location>
        <begin position="11"/>
        <end position="335"/>
    </location>
</feature>
<comment type="cofactor">
    <cofactor evidence="4">
        <name>a divalent metal cation</name>
        <dbReference type="ChEBI" id="CHEBI:60240"/>
    </cofactor>
    <text evidence="4">Binds 2 divalent metal cations per subunit. Site 1 may preferentially bind zinc ions, while site 2 has a preference for magnesium and/or manganese ions.</text>
</comment>
<evidence type="ECO:0000256" key="5">
    <source>
        <dbReference type="SAM" id="Phobius"/>
    </source>
</evidence>
<dbReference type="PROSITE" id="PS51845">
    <property type="entry name" value="PDEASE_I_2"/>
    <property type="match status" value="1"/>
</dbReference>
<comment type="similarity">
    <text evidence="4">Belongs to the cyclic nucleotide phosphodiesterase family.</text>
</comment>
<keyword evidence="3 4" id="KW-0479">Metal-binding</keyword>
<evidence type="ECO:0000256" key="1">
    <source>
        <dbReference type="PIRSR" id="PIRSR623088-1"/>
    </source>
</evidence>
<evidence type="ECO:0000256" key="4">
    <source>
        <dbReference type="RuleBase" id="RU363067"/>
    </source>
</evidence>
<dbReference type="CDD" id="cd07302">
    <property type="entry name" value="CHD"/>
    <property type="match status" value="1"/>
</dbReference>
<keyword evidence="5" id="KW-1133">Transmembrane helix</keyword>
<feature type="binding site" evidence="3">
    <location>
        <position position="241"/>
    </location>
    <ligand>
        <name>Zn(2+)</name>
        <dbReference type="ChEBI" id="CHEBI:29105"/>
        <label>1</label>
    </ligand>
</feature>
<dbReference type="STRING" id="74557.A0A1W0AAQ0"/>
<evidence type="ECO:0000313" key="9">
    <source>
        <dbReference type="Proteomes" id="UP000243217"/>
    </source>
</evidence>
<comment type="caution">
    <text evidence="8">The sequence shown here is derived from an EMBL/GenBank/DDBJ whole genome shotgun (WGS) entry which is preliminary data.</text>
</comment>
<dbReference type="Pfam" id="PF00233">
    <property type="entry name" value="PDEase_I"/>
    <property type="match status" value="1"/>
</dbReference>
<keyword evidence="4" id="KW-0378">Hydrolase</keyword>
<dbReference type="Gene3D" id="1.10.287.70">
    <property type="match status" value="1"/>
</dbReference>
<evidence type="ECO:0000313" key="8">
    <source>
        <dbReference type="EMBL" id="OQS07397.1"/>
    </source>
</evidence>
<keyword evidence="5" id="KW-0812">Transmembrane</keyword>
<dbReference type="PANTHER" id="PTHR43336">
    <property type="entry name" value="OXYGEN SENSOR HISTIDINE KINASE RESPONSE REGULATOR DEVS/DOSS"/>
    <property type="match status" value="1"/>
</dbReference>
<dbReference type="GO" id="GO:0004114">
    <property type="term" value="F:3',5'-cyclic-nucleotide phosphodiesterase activity"/>
    <property type="evidence" value="ECO:0007669"/>
    <property type="project" value="InterPro"/>
</dbReference>
<gene>
    <name evidence="8" type="ORF">THRCLA_00592</name>
</gene>
<reference evidence="8 9" key="1">
    <citation type="journal article" date="2014" name="Genome Biol. Evol.">
        <title>The secreted proteins of Achlya hypogyna and Thraustotheca clavata identify the ancestral oomycete secretome and reveal gene acquisitions by horizontal gene transfer.</title>
        <authorList>
            <person name="Misner I."/>
            <person name="Blouin N."/>
            <person name="Leonard G."/>
            <person name="Richards T.A."/>
            <person name="Lane C.E."/>
        </authorList>
    </citation>
    <scope>NUCLEOTIDE SEQUENCE [LARGE SCALE GENOMIC DNA]</scope>
    <source>
        <strain evidence="8 9">ATCC 34112</strain>
    </source>
</reference>
<keyword evidence="5" id="KW-0472">Membrane</keyword>
<sequence>MTTGRSKRSSRAKSIEKEVLSTEAPEDAFTDWNWNVFELASSSMQLAFVHRLSGFFNMHGAFGLSLEEIGPFYNDVHEGYLERNTHVARRYHTFLHAVDVMQSVGVFLHGFQGQKVLSSLTSSALLIAALCHDIGHVGLTNQFLVKSGHPLTLEYRNPVLESMHTARTLLLIKKHGFLKNLETKEALRISKTIARCIMYTDVSIHSELLRKTRDIEWPMDFSHLGEEDSFVYCGFLLHTADICNPAKEWPLAQRWTDLIMSEFFEQGALEKREGLVVSTFRNADQINTSEIQANFVRLMLHPTLALMIQMLPKASLLKEIAEKNRLQWEVESHRALTVPQIELIRALSRPLSTRQMTFGQEYKEKLTRLSESEKVMLFFLLTSLYAAFAYNIHIAYGNVSGDTAFGICTLIVFVIMLVDVLLATMTNPNYRWSFYFGFDLISSLSLLADIPFIIMGNKDSIKLRTEPSQNAQVRLFRILRVVRLATLFKHFKQFMVKRSYRRQRSSLRSLNSQRSSAIDPCSATFSIDDLKRIFQHDDGRAIVFTLEHVQQLVRGAYRGYPPPDNAIGNFCHRIASSMAQAPMRHFKFSLSKFQKVLSAMEEEYDRDLNSTNQISQLNFYASRLGEKVADTTIRHVIFLLLAILIILTECNLPRTINPSLYGLKKLHHHSTSPTLSRQVQFYVNATDPMYLYIANANNSIVQTSLAVASTDRIWNQSDISFDNGQMIISSRILSSVRLEFVQVVQYPNNCVWNETSIPCQSIAIFDHGADAKTAAFWEMARAVFIIFCFTWGSAILTLDVYNRVIVPVERMVSLTQQLALNPTKSLSAEEEEKPMYEMKLLQSTLTKVARLLQIGYGSAGSAIISKNMMGAEFNPIIAGKKVHAVFGFCDIRRFTDITECLQEQVMMFTNTIGHIVHHAAYTFNGNANKNVGDAFLLVWQISEDSPDVAVINQARPPAHLTSAREDEVDCLFFDEEGSKKMAQSKVYVATVADNALMAFLKTMVDIDTSPKLKAYKTNKLLQTRFEIPFQVKMGYGLHVGWAIDGAIGSKYKIDASYLSSDVNMAATLESTTKLYHVPLIMSHSFYNLLSPQLQQFCRCIDCVLFEGCSKPTALYTFDCVNPNVRQFRGIIDVPLLQMGLQNGFTSTFEKGVNEYFAGHWKEAKDTFDFLLSSLKPNDGPTEALIKFMQRSSFQAPVDWKGYRKL</sequence>
<dbReference type="InterPro" id="IPR002073">
    <property type="entry name" value="PDEase_catalytic_dom"/>
</dbReference>
<dbReference type="InterPro" id="IPR023088">
    <property type="entry name" value="PDEase"/>
</dbReference>
<feature type="binding site" evidence="3">
    <location>
        <position position="96"/>
    </location>
    <ligand>
        <name>Zn(2+)</name>
        <dbReference type="ChEBI" id="CHEBI:29105"/>
        <label>1</label>
    </ligand>
</feature>
<name>A0A1W0AAQ0_9STRA</name>
<evidence type="ECO:0000259" key="6">
    <source>
        <dbReference type="PROSITE" id="PS50125"/>
    </source>
</evidence>